<organism evidence="4 5">
    <name type="scientific">Candidatus Galligastranaerophilus intestinavium</name>
    <dbReference type="NCBI Taxonomy" id="2840836"/>
    <lineage>
        <taxon>Bacteria</taxon>
        <taxon>Candidatus Galligastranaerophilus</taxon>
    </lineage>
</organism>
<protein>
    <submittedName>
        <fullName evidence="4">DNA-protecting protein DprA</fullName>
    </submittedName>
</protein>
<dbReference type="InterPro" id="IPR003488">
    <property type="entry name" value="DprA"/>
</dbReference>
<dbReference type="NCBIfam" id="TIGR00732">
    <property type="entry name" value="dprA"/>
    <property type="match status" value="1"/>
</dbReference>
<evidence type="ECO:0000313" key="5">
    <source>
        <dbReference type="Proteomes" id="UP000886865"/>
    </source>
</evidence>
<dbReference type="InterPro" id="IPR057666">
    <property type="entry name" value="DrpA_SLOG"/>
</dbReference>
<evidence type="ECO:0000313" key="4">
    <source>
        <dbReference type="EMBL" id="HIS74283.1"/>
    </source>
</evidence>
<dbReference type="GO" id="GO:0009294">
    <property type="term" value="P:DNA-mediated transformation"/>
    <property type="evidence" value="ECO:0007669"/>
    <property type="project" value="InterPro"/>
</dbReference>
<dbReference type="PANTHER" id="PTHR43022:SF1">
    <property type="entry name" value="PROTEIN SMF"/>
    <property type="match status" value="1"/>
</dbReference>
<comment type="caution">
    <text evidence="4">The sequence shown here is derived from an EMBL/GenBank/DDBJ whole genome shotgun (WGS) entry which is preliminary data.</text>
</comment>
<dbReference type="Pfam" id="PF02481">
    <property type="entry name" value="DNA_processg_A"/>
    <property type="match status" value="1"/>
</dbReference>
<feature type="domain" description="DprA winged helix" evidence="3">
    <location>
        <begin position="311"/>
        <end position="359"/>
    </location>
</feature>
<dbReference type="AlphaFoldDB" id="A0A9D1FIR2"/>
<dbReference type="InterPro" id="IPR041614">
    <property type="entry name" value="DprA_WH"/>
</dbReference>
<dbReference type="Gene3D" id="1.10.10.10">
    <property type="entry name" value="Winged helix-like DNA-binding domain superfamily/Winged helix DNA-binding domain"/>
    <property type="match status" value="1"/>
</dbReference>
<reference evidence="4" key="2">
    <citation type="journal article" date="2021" name="PeerJ">
        <title>Extensive microbial diversity within the chicken gut microbiome revealed by metagenomics and culture.</title>
        <authorList>
            <person name="Gilroy R."/>
            <person name="Ravi A."/>
            <person name="Getino M."/>
            <person name="Pursley I."/>
            <person name="Horton D.L."/>
            <person name="Alikhan N.F."/>
            <person name="Baker D."/>
            <person name="Gharbi K."/>
            <person name="Hall N."/>
            <person name="Watson M."/>
            <person name="Adriaenssens E.M."/>
            <person name="Foster-Nyarko E."/>
            <person name="Jarju S."/>
            <person name="Secka A."/>
            <person name="Antonio M."/>
            <person name="Oren A."/>
            <person name="Chaudhuri R.R."/>
            <person name="La Ragione R."/>
            <person name="Hildebrand F."/>
            <person name="Pallen M.J."/>
        </authorList>
    </citation>
    <scope>NUCLEOTIDE SEQUENCE</scope>
    <source>
        <strain evidence="4">CHK152-2871</strain>
    </source>
</reference>
<dbReference type="Pfam" id="PF17782">
    <property type="entry name" value="WHD_DprA"/>
    <property type="match status" value="1"/>
</dbReference>
<dbReference type="Proteomes" id="UP000886865">
    <property type="component" value="Unassembled WGS sequence"/>
</dbReference>
<accession>A0A9D1FIR2</accession>
<dbReference type="SUPFAM" id="SSF102405">
    <property type="entry name" value="MCP/YpsA-like"/>
    <property type="match status" value="1"/>
</dbReference>
<evidence type="ECO:0000259" key="2">
    <source>
        <dbReference type="Pfam" id="PF02481"/>
    </source>
</evidence>
<dbReference type="PANTHER" id="PTHR43022">
    <property type="entry name" value="PROTEIN SMF"/>
    <property type="match status" value="1"/>
</dbReference>
<evidence type="ECO:0000256" key="1">
    <source>
        <dbReference type="ARBA" id="ARBA00006525"/>
    </source>
</evidence>
<comment type="similarity">
    <text evidence="1">Belongs to the DprA/Smf family.</text>
</comment>
<dbReference type="EMBL" id="DVJQ01000040">
    <property type="protein sequence ID" value="HIS74283.1"/>
    <property type="molecule type" value="Genomic_DNA"/>
</dbReference>
<name>A0A9D1FIR2_9BACT</name>
<evidence type="ECO:0000259" key="3">
    <source>
        <dbReference type="Pfam" id="PF17782"/>
    </source>
</evidence>
<proteinExistence type="inferred from homology"/>
<gene>
    <name evidence="4" type="primary">dprA</name>
    <name evidence="4" type="ORF">IAA86_04600</name>
</gene>
<dbReference type="InterPro" id="IPR036388">
    <property type="entry name" value="WH-like_DNA-bd_sf"/>
</dbReference>
<sequence length="368" mass="41025">MQQRLISQDKNKYYAAAIALLGVSNYFKAKLFEFFDYDIQSFWECKKAQLQEFSLDNPDVSIPKSFLSKKEKINPDFEYESAIKKGYNILTFEDENYPKLLKQIPDYPLAMYYKGSFEGINLNRTLAIVGSRKASENAKESLAKIISQMQNTDVTIVSGLAYGIDATAHACAIKNNLKTIGVIGSGLDFEYPSSNKNLYKQIEEGSGVILSEFAPSIAPMAQNFPQRNRIVTGMSYGTLVAEAALKSGAMISANLTLEQARELMCMPGLISNPNCEGIYYLIKNGASIVTCANDIYDCLNWTLEQNDKKIKLEGVEKNVFDTIQIEPLSFDALCSKLNIQSGELMVCLTGMELKGLIKQINAKYYVSN</sequence>
<reference evidence="4" key="1">
    <citation type="submission" date="2020-10" db="EMBL/GenBank/DDBJ databases">
        <authorList>
            <person name="Gilroy R."/>
        </authorList>
    </citation>
    <scope>NUCLEOTIDE SEQUENCE</scope>
    <source>
        <strain evidence="4">CHK152-2871</strain>
    </source>
</reference>
<feature type="domain" description="Smf/DprA SLOG" evidence="2">
    <location>
        <begin position="89"/>
        <end position="299"/>
    </location>
</feature>
<dbReference type="Gene3D" id="3.40.50.450">
    <property type="match status" value="1"/>
</dbReference>